<accession>A0A8K0JP10</accession>
<dbReference type="Proteomes" id="UP000812966">
    <property type="component" value="Unassembled WGS sequence"/>
</dbReference>
<dbReference type="InterPro" id="IPR016163">
    <property type="entry name" value="Ald_DH_C"/>
</dbReference>
<organism evidence="4 5">
    <name type="scientific">Filobasidium floriforme</name>
    <dbReference type="NCBI Taxonomy" id="5210"/>
    <lineage>
        <taxon>Eukaryota</taxon>
        <taxon>Fungi</taxon>
        <taxon>Dikarya</taxon>
        <taxon>Basidiomycota</taxon>
        <taxon>Agaricomycotina</taxon>
        <taxon>Tremellomycetes</taxon>
        <taxon>Filobasidiales</taxon>
        <taxon>Filobasidiaceae</taxon>
        <taxon>Filobasidium</taxon>
    </lineage>
</organism>
<dbReference type="FunFam" id="3.40.309.10:FF:000024">
    <property type="entry name" value="Betaine aldehyde dehydrogenase"/>
    <property type="match status" value="1"/>
</dbReference>
<dbReference type="InterPro" id="IPR015590">
    <property type="entry name" value="Aldehyde_DH_dom"/>
</dbReference>
<dbReference type="AlphaFoldDB" id="A0A8K0JP10"/>
<dbReference type="SUPFAM" id="SSF53720">
    <property type="entry name" value="ALDH-like"/>
    <property type="match status" value="1"/>
</dbReference>
<evidence type="ECO:0000259" key="3">
    <source>
        <dbReference type="Pfam" id="PF00171"/>
    </source>
</evidence>
<feature type="domain" description="Aldehyde dehydrogenase" evidence="3">
    <location>
        <begin position="109"/>
        <end position="586"/>
    </location>
</feature>
<dbReference type="PROSITE" id="PS00070">
    <property type="entry name" value="ALDEHYDE_DEHYDR_CYS"/>
    <property type="match status" value="1"/>
</dbReference>
<dbReference type="Gene3D" id="3.40.309.10">
    <property type="entry name" value="Aldehyde Dehydrogenase, Chain A, domain 2"/>
    <property type="match status" value="1"/>
</dbReference>
<proteinExistence type="inferred from homology"/>
<dbReference type="EMBL" id="JABELV010000037">
    <property type="protein sequence ID" value="KAG7562182.1"/>
    <property type="molecule type" value="Genomic_DNA"/>
</dbReference>
<reference evidence="4" key="1">
    <citation type="submission" date="2020-04" db="EMBL/GenBank/DDBJ databases">
        <title>Analysis of mating type loci in Filobasidium floriforme.</title>
        <authorList>
            <person name="Nowrousian M."/>
        </authorList>
    </citation>
    <scope>NUCLEOTIDE SEQUENCE</scope>
    <source>
        <strain evidence="4">CBS 6242</strain>
    </source>
</reference>
<dbReference type="Gene3D" id="3.40.605.10">
    <property type="entry name" value="Aldehyde Dehydrogenase, Chain A, domain 1"/>
    <property type="match status" value="1"/>
</dbReference>
<evidence type="ECO:0000256" key="2">
    <source>
        <dbReference type="ARBA" id="ARBA00023002"/>
    </source>
</evidence>
<dbReference type="InterPro" id="IPR016162">
    <property type="entry name" value="Ald_DH_N"/>
</dbReference>
<dbReference type="Pfam" id="PF00171">
    <property type="entry name" value="Aldedh"/>
    <property type="match status" value="1"/>
</dbReference>
<dbReference type="OrthoDB" id="310895at2759"/>
<dbReference type="PANTHER" id="PTHR11699">
    <property type="entry name" value="ALDEHYDE DEHYDROGENASE-RELATED"/>
    <property type="match status" value="1"/>
</dbReference>
<protein>
    <recommendedName>
        <fullName evidence="3">Aldehyde dehydrogenase domain-containing protein</fullName>
    </recommendedName>
</protein>
<name>A0A8K0JP10_9TREE</name>
<evidence type="ECO:0000256" key="1">
    <source>
        <dbReference type="ARBA" id="ARBA00009986"/>
    </source>
</evidence>
<dbReference type="InterPro" id="IPR016161">
    <property type="entry name" value="Ald_DH/histidinol_DH"/>
</dbReference>
<dbReference type="InterPro" id="IPR016160">
    <property type="entry name" value="Ald_DH_CS_CYS"/>
</dbReference>
<evidence type="ECO:0000313" key="4">
    <source>
        <dbReference type="EMBL" id="KAG7562182.1"/>
    </source>
</evidence>
<comment type="caution">
    <text evidence="4">The sequence shown here is derived from an EMBL/GenBank/DDBJ whole genome shotgun (WGS) entry which is preliminary data.</text>
</comment>
<dbReference type="GO" id="GO:0016620">
    <property type="term" value="F:oxidoreductase activity, acting on the aldehyde or oxo group of donors, NAD or NADP as acceptor"/>
    <property type="evidence" value="ECO:0007669"/>
    <property type="project" value="InterPro"/>
</dbReference>
<sequence length="646" mass="71176">MWSLDVIARYKDRKPWCLRLEPIKDNIYLETTLDLIVGIFSFYVATWVPTLISWVDGYISERQTPDVHVAIPVSTLTSWTSRIVENPSIQSHLQDPTLLPAGHGLHDKDTKYITAYDPSTGYHIDTLPVPSKHQLKKLIEQAHRAFPAQRHTTFVERRRLLRTFKKWMMANLRDIVRVGARDTGKTEVDGAFGEILTVLSKIDYLLAYGEAAIIPESRPGNLLLAHKRSKVFYEPLGVVCAIVSWNYPIHNALSPILAALFTGNTVVLKCSELVYWSSKWIVDALKATLIAVNMDPDAVQLVCCYPEDADVVTKHPLVKHITFIGSEQVGQKVATAAAESLIPTCIELGGKDCAVLLPTTNLKFFASTYMRAAFQANGQNCIGIERFIVHKSIYQDFIDTMQPRVAALRCGPSLSSAPGEKDGLIPTVDCGSMISSRLFEQLEATLSSAVEQGAKILAGGKRLDHPVWKSGHYFQPTLIVDVNADMDIARNELFAPVMTVMPYDTIEEAVAIANSTRYGLGSAVFGNDRTECRQVAAALKTGMVAINDFGVFYLNQAMPFGGVNASGFGRFGGPEGLRSLCSIKAVSEDRFFKLIQTGIPGPLDYPLPSQEKSWGFLNGLLNLAYGQGVKSRVAGLYELATSALRK</sequence>
<comment type="similarity">
    <text evidence="1">Belongs to the aldehyde dehydrogenase family.</text>
</comment>
<evidence type="ECO:0000313" key="5">
    <source>
        <dbReference type="Proteomes" id="UP000812966"/>
    </source>
</evidence>
<keyword evidence="2" id="KW-0560">Oxidoreductase</keyword>
<gene>
    <name evidence="4" type="ORF">FFLO_02367</name>
</gene>
<keyword evidence="5" id="KW-1185">Reference proteome</keyword>